<evidence type="ECO:0000313" key="2">
    <source>
        <dbReference type="Proteomes" id="UP000680020"/>
    </source>
</evidence>
<reference evidence="1" key="1">
    <citation type="submission" date="2021-03" db="EMBL/GenBank/DDBJ databases">
        <title>Identification and antibiotic profiling of Wohlfahrtiimonas chitiniclastica, an underestimated human pathogen.</title>
        <authorList>
            <person name="Kopf A."/>
            <person name="Bunk B."/>
            <person name="Coldewey S."/>
            <person name="Gunzer F."/>
            <person name="Riedel T."/>
            <person name="Schroettner P."/>
        </authorList>
    </citation>
    <scope>NUCLEOTIDE SEQUENCE</scope>
    <source>
        <strain evidence="1">DSM 100917</strain>
    </source>
</reference>
<dbReference type="EMBL" id="JAGIBU010000001">
    <property type="protein sequence ID" value="MBS7823880.1"/>
    <property type="molecule type" value="Genomic_DNA"/>
</dbReference>
<evidence type="ECO:0000313" key="1">
    <source>
        <dbReference type="EMBL" id="MBS7823880.1"/>
    </source>
</evidence>
<name>A0AB35BXD5_9GAMM</name>
<organism evidence="1 2">
    <name type="scientific">Wohlfahrtiimonas chitiniclastica</name>
    <dbReference type="NCBI Taxonomy" id="400946"/>
    <lineage>
        <taxon>Bacteria</taxon>
        <taxon>Pseudomonadati</taxon>
        <taxon>Pseudomonadota</taxon>
        <taxon>Gammaproteobacteria</taxon>
        <taxon>Cardiobacteriales</taxon>
        <taxon>Ignatzschineriaceae</taxon>
        <taxon>Wohlfahrtiimonas</taxon>
    </lineage>
</organism>
<protein>
    <submittedName>
        <fullName evidence="1">DUF349 domain-containing protein</fullName>
    </submittedName>
</protein>
<comment type="caution">
    <text evidence="1">The sequence shown here is derived from an EMBL/GenBank/DDBJ whole genome shotgun (WGS) entry which is preliminary data.</text>
</comment>
<dbReference type="InterPro" id="IPR007139">
    <property type="entry name" value="DUF349"/>
</dbReference>
<gene>
    <name evidence="1" type="ORF">J7561_01525</name>
</gene>
<dbReference type="Pfam" id="PF03993">
    <property type="entry name" value="DUF349"/>
    <property type="match status" value="1"/>
</dbReference>
<accession>A0AB35BXD5</accession>
<dbReference type="RefSeq" id="WP_213403307.1">
    <property type="nucleotide sequence ID" value="NZ_JAGIBT010000001.1"/>
</dbReference>
<proteinExistence type="predicted"/>
<dbReference type="Proteomes" id="UP000680020">
    <property type="component" value="Unassembled WGS sequence"/>
</dbReference>
<sequence>MAMLSFFKPKWQHKNPKVRQHALQTEALAESIILSMAQSDPSCDVRMYAFTKIEGIVELYTLFLQEPNTEAQSVLLKEICRRFTLANGAEGIHHFMTHTVRRDFPVARLLMACEDVSLKPALMQYVIAKEEATHLIEKNYALSVDEIEAMDDIATLKQFLQHTLGKDKQRTVALKNRIQTLETAQMRAAKQAELLRDYQALAESEPLAALNQLSELDAAWQALSLGDEHQAFRSLYLARHQVMNEQRRMQLNAWKQIAAESMECDDVDHLKQSIKQLDALMKDDVFSLKERTEMQQLQVRLHNKITQLNEFNNKAAIVSEPVMKAQPDVQKVAEVTLDWTYMDNALVALEQLMASGELQAAAHLEESLLEKLQTASSSRRAEQYRAELKSLTEPMHAQLDVVRWRTHQALSALCDEAEGLVNSEASDLGARLKALRTQWQTAQVGIDHVPRGLHQRFEKACHQIHQNVMKMREKDQAARAIYRTEAEGLLSALQTWIDGIDWQAPNWDQLMTMRQQFFKEWHRYLNQYSTDGVLSYGAPLFLHRDKQQLEKQMRAIIAPLEQAIDAERAAEKARREVMITELNALLSQGDIVKAVAQAKAFNRDFAPTVRATNQEENHLWKMMRLVNDQIFAARDAQMSTQTREAQRNVAKKREILARLETLSTAHELDQVKAEWQKVGRVPKAEHPSLERAFKSAIAAIEQAQKTRMADLHAQKRAELLKTAEMIGALETAALSGLPFEIEPVRNVQHPMLKKRVQTLLSILAGQRTAQLRLEALSTERDQVALRLVLLREIMLEIPARAEEREARLALQMAVLSQALNQDRTLKDTHKQLERLDDEWLSLVVGEVNPDLYDRFR</sequence>
<dbReference type="AlphaFoldDB" id="A0AB35BXD5"/>